<feature type="compositionally biased region" description="Basic and acidic residues" evidence="1">
    <location>
        <begin position="109"/>
        <end position="118"/>
    </location>
</feature>
<reference evidence="2" key="1">
    <citation type="journal article" date="2023" name="Mol. Phylogenet. Evol.">
        <title>Genome-scale phylogeny and comparative genomics of the fungal order Sordariales.</title>
        <authorList>
            <person name="Hensen N."/>
            <person name="Bonometti L."/>
            <person name="Westerberg I."/>
            <person name="Brannstrom I.O."/>
            <person name="Guillou S."/>
            <person name="Cros-Aarteil S."/>
            <person name="Calhoun S."/>
            <person name="Haridas S."/>
            <person name="Kuo A."/>
            <person name="Mondo S."/>
            <person name="Pangilinan J."/>
            <person name="Riley R."/>
            <person name="LaButti K."/>
            <person name="Andreopoulos B."/>
            <person name="Lipzen A."/>
            <person name="Chen C."/>
            <person name="Yan M."/>
            <person name="Daum C."/>
            <person name="Ng V."/>
            <person name="Clum A."/>
            <person name="Steindorff A."/>
            <person name="Ohm R.A."/>
            <person name="Martin F."/>
            <person name="Silar P."/>
            <person name="Natvig D.O."/>
            <person name="Lalanne C."/>
            <person name="Gautier V."/>
            <person name="Ament-Velasquez S.L."/>
            <person name="Kruys A."/>
            <person name="Hutchinson M.I."/>
            <person name="Powell A.J."/>
            <person name="Barry K."/>
            <person name="Miller A.N."/>
            <person name="Grigoriev I.V."/>
            <person name="Debuchy R."/>
            <person name="Gladieux P."/>
            <person name="Hiltunen Thoren M."/>
            <person name="Johannesson H."/>
        </authorList>
    </citation>
    <scope>NUCLEOTIDE SEQUENCE</scope>
    <source>
        <strain evidence="2">CBS 955.72</strain>
    </source>
</reference>
<keyword evidence="3" id="KW-1185">Reference proteome</keyword>
<feature type="region of interest" description="Disordered" evidence="1">
    <location>
        <begin position="1"/>
        <end position="178"/>
    </location>
</feature>
<feature type="compositionally biased region" description="Basic and acidic residues" evidence="1">
    <location>
        <begin position="140"/>
        <end position="162"/>
    </location>
</feature>
<evidence type="ECO:0000313" key="2">
    <source>
        <dbReference type="EMBL" id="KAK3339953.1"/>
    </source>
</evidence>
<dbReference type="AlphaFoldDB" id="A0AAJ0H609"/>
<organism evidence="2 3">
    <name type="scientific">Lasiosphaeria hispida</name>
    <dbReference type="NCBI Taxonomy" id="260671"/>
    <lineage>
        <taxon>Eukaryota</taxon>
        <taxon>Fungi</taxon>
        <taxon>Dikarya</taxon>
        <taxon>Ascomycota</taxon>
        <taxon>Pezizomycotina</taxon>
        <taxon>Sordariomycetes</taxon>
        <taxon>Sordariomycetidae</taxon>
        <taxon>Sordariales</taxon>
        <taxon>Lasiosphaeriaceae</taxon>
        <taxon>Lasiosphaeria</taxon>
    </lineage>
</organism>
<accession>A0AAJ0H609</accession>
<feature type="compositionally biased region" description="Polar residues" evidence="1">
    <location>
        <begin position="79"/>
        <end position="96"/>
    </location>
</feature>
<evidence type="ECO:0000313" key="3">
    <source>
        <dbReference type="Proteomes" id="UP001275084"/>
    </source>
</evidence>
<name>A0AAJ0H609_9PEZI</name>
<reference evidence="2" key="2">
    <citation type="submission" date="2023-06" db="EMBL/GenBank/DDBJ databases">
        <authorList>
            <consortium name="Lawrence Berkeley National Laboratory"/>
            <person name="Haridas S."/>
            <person name="Hensen N."/>
            <person name="Bonometti L."/>
            <person name="Westerberg I."/>
            <person name="Brannstrom I.O."/>
            <person name="Guillou S."/>
            <person name="Cros-Aarteil S."/>
            <person name="Calhoun S."/>
            <person name="Kuo A."/>
            <person name="Mondo S."/>
            <person name="Pangilinan J."/>
            <person name="Riley R."/>
            <person name="Labutti K."/>
            <person name="Andreopoulos B."/>
            <person name="Lipzen A."/>
            <person name="Chen C."/>
            <person name="Yanf M."/>
            <person name="Daum C."/>
            <person name="Ng V."/>
            <person name="Clum A."/>
            <person name="Steindorff A."/>
            <person name="Ohm R."/>
            <person name="Martin F."/>
            <person name="Silar P."/>
            <person name="Natvig D."/>
            <person name="Lalanne C."/>
            <person name="Gautier V."/>
            <person name="Ament-Velasquez S.L."/>
            <person name="Kruys A."/>
            <person name="Hutchinson M.I."/>
            <person name="Powell A.J."/>
            <person name="Barry K."/>
            <person name="Miller A.N."/>
            <person name="Grigoriev I.V."/>
            <person name="Debuchy R."/>
            <person name="Gladieux P."/>
            <person name="Thoren M.H."/>
            <person name="Johannesson H."/>
        </authorList>
    </citation>
    <scope>NUCLEOTIDE SEQUENCE</scope>
    <source>
        <strain evidence="2">CBS 955.72</strain>
    </source>
</reference>
<protein>
    <submittedName>
        <fullName evidence="2">Uncharacterized protein</fullName>
    </submittedName>
</protein>
<dbReference type="Proteomes" id="UP001275084">
    <property type="component" value="Unassembled WGS sequence"/>
</dbReference>
<comment type="caution">
    <text evidence="2">The sequence shown here is derived from an EMBL/GenBank/DDBJ whole genome shotgun (WGS) entry which is preliminary data.</text>
</comment>
<gene>
    <name evidence="2" type="ORF">B0T25DRAFT_636346</name>
</gene>
<sequence length="178" mass="19061">MSAPPQPTKSDAYTAKRNPIERVPSEQAVADTPGSPLHGAGNDYMTCRRGPPPSMSEGTSGNMPNPLARGIHGADPRDYQTTSSNSHRHPLQQSETAEAEQMAPPGEGEVARAVERKSGVQHPHGRMRGEVTLEGDEADLERKKAQQSWAREEVKSARRVGVDVDGGLGGRQPHAETG</sequence>
<evidence type="ECO:0000256" key="1">
    <source>
        <dbReference type="SAM" id="MobiDB-lite"/>
    </source>
</evidence>
<proteinExistence type="predicted"/>
<dbReference type="EMBL" id="JAUIQD010000009">
    <property type="protein sequence ID" value="KAK3339953.1"/>
    <property type="molecule type" value="Genomic_DNA"/>
</dbReference>